<name>A0ABY7NTR2_9SPHN</name>
<evidence type="ECO:0000313" key="2">
    <source>
        <dbReference type="Proteomes" id="UP001210865"/>
    </source>
</evidence>
<dbReference type="Proteomes" id="UP001210865">
    <property type="component" value="Chromosome"/>
</dbReference>
<evidence type="ECO:0000313" key="1">
    <source>
        <dbReference type="EMBL" id="WBO23947.1"/>
    </source>
</evidence>
<gene>
    <name evidence="1" type="ORF">PBT88_07510</name>
</gene>
<dbReference type="Gene3D" id="1.10.10.10">
    <property type="entry name" value="Winged helix-like DNA-binding domain superfamily/Winged helix DNA-binding domain"/>
    <property type="match status" value="1"/>
</dbReference>
<dbReference type="InterPro" id="IPR036388">
    <property type="entry name" value="WH-like_DNA-bd_sf"/>
</dbReference>
<proteinExistence type="predicted"/>
<keyword evidence="2" id="KW-1185">Reference proteome</keyword>
<dbReference type="InterPro" id="IPR036390">
    <property type="entry name" value="WH_DNA-bd_sf"/>
</dbReference>
<evidence type="ECO:0008006" key="3">
    <source>
        <dbReference type="Google" id="ProtNLM"/>
    </source>
</evidence>
<accession>A0ABY7NTR2</accession>
<organism evidence="1 2">
    <name type="scientific">Sphingomonas abietis</name>
    <dbReference type="NCBI Taxonomy" id="3012344"/>
    <lineage>
        <taxon>Bacteria</taxon>
        <taxon>Pseudomonadati</taxon>
        <taxon>Pseudomonadota</taxon>
        <taxon>Alphaproteobacteria</taxon>
        <taxon>Sphingomonadales</taxon>
        <taxon>Sphingomonadaceae</taxon>
        <taxon>Sphingomonas</taxon>
    </lineage>
</organism>
<dbReference type="EMBL" id="CP115174">
    <property type="protein sequence ID" value="WBO23947.1"/>
    <property type="molecule type" value="Genomic_DNA"/>
</dbReference>
<reference evidence="1 2" key="1">
    <citation type="submission" date="2022-12" db="EMBL/GenBank/DDBJ databases">
        <title>Sphingomonas abieness sp. nov., an endophytic bacterium isolated from Abies koreana.</title>
        <authorList>
            <person name="Jiang L."/>
            <person name="Lee J."/>
        </authorList>
    </citation>
    <scope>NUCLEOTIDE SEQUENCE [LARGE SCALE GENOMIC DNA]</scope>
    <source>
        <strain evidence="2">PAMB 00755</strain>
    </source>
</reference>
<sequence>MNMQSRLTARDSISAPARVLRMLNQWFTQSSIPPSYREIAFFSGVSLPRVRGYLDVLEGRGHLTHKPGVERSIEMADRCANICTDELIRALHGRNMTVIVKPPPVAAVPICEAFPLDPQPKDDLLALVERIV</sequence>
<dbReference type="SUPFAM" id="SSF46785">
    <property type="entry name" value="Winged helix' DNA-binding domain"/>
    <property type="match status" value="1"/>
</dbReference>
<dbReference type="RefSeq" id="WP_270078576.1">
    <property type="nucleotide sequence ID" value="NZ_CP115174.1"/>
</dbReference>
<protein>
    <recommendedName>
        <fullName evidence="3">LexA repressor DNA-binding domain-containing protein</fullName>
    </recommendedName>
</protein>